<gene>
    <name evidence="2" type="ORF">HDF16_005124</name>
</gene>
<sequence>MLLRVAESWLLLLYFDWLMHFRGFQEIHAAVRNLKPRAVGKTARGDGELSRAVDLACVFYFKPVLCLQRSATTTVLLRRYGRNAEMVIGAQLLPFQSHAWVEIDGRVINDKPYVTEIFEVLERC</sequence>
<organism evidence="2 3">
    <name type="scientific">Granulicella aggregans</name>
    <dbReference type="NCBI Taxonomy" id="474949"/>
    <lineage>
        <taxon>Bacteria</taxon>
        <taxon>Pseudomonadati</taxon>
        <taxon>Acidobacteriota</taxon>
        <taxon>Terriglobia</taxon>
        <taxon>Terriglobales</taxon>
        <taxon>Acidobacteriaceae</taxon>
        <taxon>Granulicella</taxon>
    </lineage>
</organism>
<proteinExistence type="predicted"/>
<dbReference type="Pfam" id="PF13471">
    <property type="entry name" value="Transglut_core3"/>
    <property type="match status" value="1"/>
</dbReference>
<dbReference type="NCBIfam" id="NF033537">
    <property type="entry name" value="lasso_biosyn_B2"/>
    <property type="match status" value="1"/>
</dbReference>
<dbReference type="EMBL" id="JACHIP010000013">
    <property type="protein sequence ID" value="MBB5060388.1"/>
    <property type="molecule type" value="Genomic_DNA"/>
</dbReference>
<dbReference type="InterPro" id="IPR053521">
    <property type="entry name" value="McjB-like"/>
</dbReference>
<dbReference type="InterPro" id="IPR032708">
    <property type="entry name" value="McjB_C"/>
</dbReference>
<evidence type="ECO:0000313" key="2">
    <source>
        <dbReference type="EMBL" id="MBB5060388.1"/>
    </source>
</evidence>
<dbReference type="Proteomes" id="UP000540989">
    <property type="component" value="Unassembled WGS sequence"/>
</dbReference>
<keyword evidence="3" id="KW-1185">Reference proteome</keyword>
<feature type="domain" description="Microcin J25-processing protein McjB C-terminal" evidence="1">
    <location>
        <begin position="10"/>
        <end position="121"/>
    </location>
</feature>
<protein>
    <recommendedName>
        <fullName evidence="1">Microcin J25-processing protein McjB C-terminal domain-containing protein</fullName>
    </recommendedName>
</protein>
<evidence type="ECO:0000313" key="3">
    <source>
        <dbReference type="Proteomes" id="UP000540989"/>
    </source>
</evidence>
<reference evidence="2 3" key="1">
    <citation type="submission" date="2020-08" db="EMBL/GenBank/DDBJ databases">
        <title>Genomic Encyclopedia of Type Strains, Phase IV (KMG-V): Genome sequencing to study the core and pangenomes of soil and plant-associated prokaryotes.</title>
        <authorList>
            <person name="Whitman W."/>
        </authorList>
    </citation>
    <scope>NUCLEOTIDE SEQUENCE [LARGE SCALE GENOMIC DNA]</scope>
    <source>
        <strain evidence="2 3">M8UP14</strain>
    </source>
</reference>
<evidence type="ECO:0000259" key="1">
    <source>
        <dbReference type="Pfam" id="PF13471"/>
    </source>
</evidence>
<dbReference type="RefSeq" id="WP_184222668.1">
    <property type="nucleotide sequence ID" value="NZ_JACHIP010000013.1"/>
</dbReference>
<dbReference type="AlphaFoldDB" id="A0A7W7ZIJ4"/>
<name>A0A7W7ZIJ4_9BACT</name>
<accession>A0A7W7ZIJ4</accession>
<comment type="caution">
    <text evidence="2">The sequence shown here is derived from an EMBL/GenBank/DDBJ whole genome shotgun (WGS) entry which is preliminary data.</text>
</comment>